<evidence type="ECO:0000256" key="1">
    <source>
        <dbReference type="ARBA" id="ARBA00001974"/>
    </source>
</evidence>
<dbReference type="GO" id="GO:0016491">
    <property type="term" value="F:oxidoreductase activity"/>
    <property type="evidence" value="ECO:0007669"/>
    <property type="project" value="UniProtKB-KW"/>
</dbReference>
<evidence type="ECO:0000313" key="6">
    <source>
        <dbReference type="EMBL" id="KAB1080284.1"/>
    </source>
</evidence>
<keyword evidence="7" id="KW-1185">Reference proteome</keyword>
<gene>
    <name evidence="6" type="ORF">F6X53_06165</name>
</gene>
<dbReference type="SUPFAM" id="SSF51905">
    <property type="entry name" value="FAD/NAD(P)-binding domain"/>
    <property type="match status" value="1"/>
</dbReference>
<dbReference type="Pfam" id="PF01593">
    <property type="entry name" value="Amino_oxidase"/>
    <property type="match status" value="1"/>
</dbReference>
<proteinExistence type="inferred from homology"/>
<accession>A0A6L3T161</accession>
<dbReference type="RefSeq" id="WP_150998321.1">
    <property type="nucleotide sequence ID" value="NZ_VZZK01000005.1"/>
</dbReference>
<dbReference type="Gene3D" id="1.10.405.10">
    <property type="entry name" value="Guanine Nucleotide Dissociation Inhibitor, domain 1"/>
    <property type="match status" value="1"/>
</dbReference>
<feature type="binding site" evidence="4">
    <location>
        <position position="239"/>
    </location>
    <ligand>
        <name>FAD</name>
        <dbReference type="ChEBI" id="CHEBI:57692"/>
    </ligand>
</feature>
<evidence type="ECO:0000313" key="7">
    <source>
        <dbReference type="Proteomes" id="UP000474159"/>
    </source>
</evidence>
<dbReference type="Gene3D" id="3.50.50.60">
    <property type="entry name" value="FAD/NAD(P)-binding domain"/>
    <property type="match status" value="1"/>
</dbReference>
<feature type="binding site" evidence="4">
    <location>
        <begin position="43"/>
        <end position="44"/>
    </location>
    <ligand>
        <name>FAD</name>
        <dbReference type="ChEBI" id="CHEBI:57692"/>
    </ligand>
</feature>
<comment type="cofactor">
    <cofactor evidence="1">
        <name>FAD</name>
        <dbReference type="ChEBI" id="CHEBI:57692"/>
    </cofactor>
</comment>
<dbReference type="PANTHER" id="PTHR43563:SF1">
    <property type="entry name" value="AMINE OXIDASE [FLAVIN-CONTAINING] B"/>
    <property type="match status" value="1"/>
</dbReference>
<evidence type="ECO:0000256" key="4">
    <source>
        <dbReference type="PIRSR" id="PIRSR601613-1"/>
    </source>
</evidence>
<comment type="similarity">
    <text evidence="2">Belongs to the flavin monoamine oxidase family.</text>
</comment>
<dbReference type="EMBL" id="VZZK01000005">
    <property type="protein sequence ID" value="KAB1080284.1"/>
    <property type="molecule type" value="Genomic_DNA"/>
</dbReference>
<evidence type="ECO:0000256" key="3">
    <source>
        <dbReference type="ARBA" id="ARBA00023002"/>
    </source>
</evidence>
<organism evidence="6 7">
    <name type="scientific">Methylobacterium soli</name>
    <dbReference type="NCBI Taxonomy" id="553447"/>
    <lineage>
        <taxon>Bacteria</taxon>
        <taxon>Pseudomonadati</taxon>
        <taxon>Pseudomonadota</taxon>
        <taxon>Alphaproteobacteria</taxon>
        <taxon>Hyphomicrobiales</taxon>
        <taxon>Methylobacteriaceae</taxon>
        <taxon>Methylobacterium</taxon>
    </lineage>
</organism>
<dbReference type="InterPro" id="IPR002937">
    <property type="entry name" value="Amino_oxidase"/>
</dbReference>
<dbReference type="Proteomes" id="UP000474159">
    <property type="component" value="Unassembled WGS sequence"/>
</dbReference>
<dbReference type="InterPro" id="IPR001613">
    <property type="entry name" value="Flavin_amine_oxidase"/>
</dbReference>
<sequence length="445" mass="48660">MSEAGHSASGEADYDAIVVGAGFAGAVAARELAAQGRRVLVLEARDRIGGRTMVGTFMGRRIELGGAGVHWVQPHLFAEMQRYGFGFHEAPLANLDKAYMMLSDGRVLDVPPDTFDREYNAAFDRFCARSRELFPRPYAPLDNPEVLALDAVSAHEHLHSLGLNELQRASMNAELTLYGGAPTTELSYPSFVKFHALASWDTYTFTDSEKRYHVAGGTHALCEAILADARADVRLGAEVASVAQGEAGVVLTLASGARFSASIAVLTLPTKVYPDVAFEPPLSAEKQRFIENAEMCDGAELYVHVRQNLGNTFAFCDDPNPFNAIQTFAYGPELGTLLKITLGRQSLIDIEDIDAVAAEIRKVHHDAEVLSIAPYNWARDRFTKTAWSSYRKGWFSQYKAMAAPEGRLLFAGSATADGWHEYIDGAVESGIRAAREARRFFENPG</sequence>
<keyword evidence="3" id="KW-0560">Oxidoreductase</keyword>
<evidence type="ECO:0000259" key="5">
    <source>
        <dbReference type="Pfam" id="PF01593"/>
    </source>
</evidence>
<dbReference type="PANTHER" id="PTHR43563">
    <property type="entry name" value="AMINE OXIDASE"/>
    <property type="match status" value="1"/>
</dbReference>
<dbReference type="InterPro" id="IPR050703">
    <property type="entry name" value="Flavin_MAO"/>
</dbReference>
<reference evidence="6 7" key="1">
    <citation type="submission" date="2019-09" db="EMBL/GenBank/DDBJ databases">
        <title>YIM 48816 draft genome.</title>
        <authorList>
            <person name="Jiang L."/>
        </authorList>
    </citation>
    <scope>NUCLEOTIDE SEQUENCE [LARGE SCALE GENOMIC DNA]</scope>
    <source>
        <strain evidence="6 7">YIM 48816</strain>
    </source>
</reference>
<dbReference type="PRINTS" id="PR00757">
    <property type="entry name" value="AMINEOXDASEF"/>
</dbReference>
<dbReference type="OrthoDB" id="337830at2"/>
<dbReference type="Gene3D" id="3.90.660.10">
    <property type="match status" value="1"/>
</dbReference>
<evidence type="ECO:0000256" key="2">
    <source>
        <dbReference type="ARBA" id="ARBA00005995"/>
    </source>
</evidence>
<name>A0A6L3T161_9HYPH</name>
<protein>
    <submittedName>
        <fullName evidence="6">FAD-dependent oxidoreductase</fullName>
    </submittedName>
</protein>
<feature type="domain" description="Amine oxidase" evidence="5">
    <location>
        <begin position="23"/>
        <end position="436"/>
    </location>
</feature>
<dbReference type="InterPro" id="IPR036188">
    <property type="entry name" value="FAD/NAD-bd_sf"/>
</dbReference>
<comment type="caution">
    <text evidence="6">The sequence shown here is derived from an EMBL/GenBank/DDBJ whole genome shotgun (WGS) entry which is preliminary data.</text>
</comment>
<dbReference type="AlphaFoldDB" id="A0A6L3T161"/>